<dbReference type="InterPro" id="IPR001878">
    <property type="entry name" value="Znf_CCHC"/>
</dbReference>
<dbReference type="Proteomes" id="UP001159364">
    <property type="component" value="Linkage Group LG02"/>
</dbReference>
<organism evidence="4 5">
    <name type="scientific">Erythroxylum novogranatense</name>
    <dbReference type="NCBI Taxonomy" id="1862640"/>
    <lineage>
        <taxon>Eukaryota</taxon>
        <taxon>Viridiplantae</taxon>
        <taxon>Streptophyta</taxon>
        <taxon>Embryophyta</taxon>
        <taxon>Tracheophyta</taxon>
        <taxon>Spermatophyta</taxon>
        <taxon>Magnoliopsida</taxon>
        <taxon>eudicotyledons</taxon>
        <taxon>Gunneridae</taxon>
        <taxon>Pentapetalae</taxon>
        <taxon>rosids</taxon>
        <taxon>fabids</taxon>
        <taxon>Malpighiales</taxon>
        <taxon>Erythroxylaceae</taxon>
        <taxon>Erythroxylum</taxon>
    </lineage>
</organism>
<feature type="region of interest" description="Disordered" evidence="2">
    <location>
        <begin position="504"/>
        <end position="530"/>
    </location>
</feature>
<dbReference type="Pfam" id="PF14111">
    <property type="entry name" value="DUF4283"/>
    <property type="match status" value="1"/>
</dbReference>
<gene>
    <name evidence="4" type="ORF">K2173_027401</name>
</gene>
<evidence type="ECO:0000256" key="2">
    <source>
        <dbReference type="SAM" id="MobiDB-lite"/>
    </source>
</evidence>
<dbReference type="GO" id="GO:0003676">
    <property type="term" value="F:nucleic acid binding"/>
    <property type="evidence" value="ECO:0007669"/>
    <property type="project" value="InterPro"/>
</dbReference>
<dbReference type="PROSITE" id="PS50158">
    <property type="entry name" value="ZF_CCHC"/>
    <property type="match status" value="1"/>
</dbReference>
<evidence type="ECO:0000256" key="1">
    <source>
        <dbReference type="PROSITE-ProRule" id="PRU00047"/>
    </source>
</evidence>
<dbReference type="GO" id="GO:0008270">
    <property type="term" value="F:zinc ion binding"/>
    <property type="evidence" value="ECO:0007669"/>
    <property type="project" value="UniProtKB-KW"/>
</dbReference>
<keyword evidence="1" id="KW-0863">Zinc-finger</keyword>
<dbReference type="PANTHER" id="PTHR31286:SF99">
    <property type="entry name" value="DUF4283 DOMAIN-CONTAINING PROTEIN"/>
    <property type="match status" value="1"/>
</dbReference>
<protein>
    <recommendedName>
        <fullName evidence="3">CCHC-type domain-containing protein</fullName>
    </recommendedName>
</protein>
<dbReference type="InterPro" id="IPR040256">
    <property type="entry name" value="At4g02000-like"/>
</dbReference>
<accession>A0AAV8U1Y4</accession>
<evidence type="ECO:0000313" key="4">
    <source>
        <dbReference type="EMBL" id="KAJ8772224.1"/>
    </source>
</evidence>
<evidence type="ECO:0000313" key="5">
    <source>
        <dbReference type="Proteomes" id="UP001159364"/>
    </source>
</evidence>
<dbReference type="AlphaFoldDB" id="A0AAV8U1Y4"/>
<keyword evidence="1" id="KW-0479">Metal-binding</keyword>
<dbReference type="EMBL" id="JAIWQS010000002">
    <property type="protein sequence ID" value="KAJ8772224.1"/>
    <property type="molecule type" value="Genomic_DNA"/>
</dbReference>
<keyword evidence="1" id="KW-0862">Zinc</keyword>
<dbReference type="InterPro" id="IPR025558">
    <property type="entry name" value="DUF4283"/>
</dbReference>
<feature type="region of interest" description="Disordered" evidence="2">
    <location>
        <begin position="345"/>
        <end position="401"/>
    </location>
</feature>
<reference evidence="4 5" key="1">
    <citation type="submission" date="2021-09" db="EMBL/GenBank/DDBJ databases">
        <title>Genomic insights and catalytic innovation underlie evolution of tropane alkaloids biosynthesis.</title>
        <authorList>
            <person name="Wang Y.-J."/>
            <person name="Tian T."/>
            <person name="Huang J.-P."/>
            <person name="Huang S.-X."/>
        </authorList>
    </citation>
    <scope>NUCLEOTIDE SEQUENCE [LARGE SCALE GENOMIC DNA]</scope>
    <source>
        <strain evidence="4">KIB-2018</strain>
        <tissue evidence="4">Leaf</tissue>
    </source>
</reference>
<name>A0AAV8U1Y4_9ROSI</name>
<feature type="compositionally biased region" description="Polar residues" evidence="2">
    <location>
        <begin position="345"/>
        <end position="364"/>
    </location>
</feature>
<keyword evidence="5" id="KW-1185">Reference proteome</keyword>
<feature type="domain" description="CCHC-type" evidence="3">
    <location>
        <begin position="227"/>
        <end position="242"/>
    </location>
</feature>
<comment type="caution">
    <text evidence="4">The sequence shown here is derived from an EMBL/GenBank/DDBJ whole genome shotgun (WGS) entry which is preliminary data.</text>
</comment>
<sequence length="530" mass="57692">MMKEVIRRVGLKCRWKIALASLNPLVTAGKSLSKMMLIGLQRSYSATASYLRDFEGEDVPWMSMDEVDFEEGDINIVDKGKGPDIELSEPFKLRLQKPWDQSAILKVLGRSVGYRTLCARLKMLWKDAKPFRLIDLENDFFLVQFSSMTDYLRALTDGPWTILGHCLVAQPWTPFRASERRITRAVVWVCFPYLPINWYHPRILLAMGNMLEDIEQRVCYEGLPQICYTCGRVGHNALFCPSRLNHGESADPTGAATVVAATPKATDIPPGSEHGVGQLGPWIHVRSNPRRNFRKDETVTIPKILKVDSGNKGGGRYATLSNTSILDLAPTGVVDPSSLARASAYPSQAQFAQNKTKASSSDASVSGRAKPPAPDPAHAQTSKQPAHPTGPLIVPPRPQILPPTSPPVAHTLVEITDDSPSSEPVMQVDEAMAFLSDPDSDEDEVLVDSSLDAVNPIPKPPEIASTAPPNLKSLKTKRTIKSSISVKKAECKVVSSNKAKALSSKSLPVMAVPGSSGETLAADSESPLEA</sequence>
<evidence type="ECO:0000259" key="3">
    <source>
        <dbReference type="PROSITE" id="PS50158"/>
    </source>
</evidence>
<proteinExistence type="predicted"/>
<dbReference type="PANTHER" id="PTHR31286">
    <property type="entry name" value="GLYCINE-RICH CELL WALL STRUCTURAL PROTEIN 1.8-LIKE"/>
    <property type="match status" value="1"/>
</dbReference>